<accession>A0AAP9NP99</accession>
<organism evidence="2 3">
    <name type="scientific">Vreelandella titanicae</name>
    <dbReference type="NCBI Taxonomy" id="664683"/>
    <lineage>
        <taxon>Bacteria</taxon>
        <taxon>Pseudomonadati</taxon>
        <taxon>Pseudomonadota</taxon>
        <taxon>Gammaproteobacteria</taxon>
        <taxon>Oceanospirillales</taxon>
        <taxon>Halomonadaceae</taxon>
        <taxon>Vreelandella</taxon>
    </lineage>
</organism>
<dbReference type="Proteomes" id="UP000509761">
    <property type="component" value="Chromosome"/>
</dbReference>
<sequence length="528" mass="60276">MSAEIPTANHLKLPIGVQAFDKLRTGGYYYVDKTPLLHRLVEEGGYFFLSRPRRFGKSLLLDTLRCLFEGREALFEGLYIHDKWDWQAQHPVIRISFSDGHLASREDLDTHIRYQLSQYRERLGIVSERPELIANDFSDLIHRAHQTFGQRAVVLIDEYDKPILDNILVPERARELREGLKNFYSVLKDADPHLRFVLLTGVSKFSKVSLFSGLNNLNDITLDAPYATICGYTDEDVDAVFAPELPGLDRAQIKHWYNGYRWGGQEVTAVYNPFDVLLLFQKRQFGAYWFESATPTFLIDILKQRGVFSPRLDKLQAKAQLLGRFDVDDITTEGLLFQTGYLTIKQLTEPMVGYQLYTLGFPNQEVESSLNEMLLPVLGLRDNELQTYQLALLEVLQTHDLAGLENHLKALYAGLPHDWYRNNPIAQYEGHYASVFYSHFAALGVGVTVEDASHFGKVDMAVDIAGHVYLFEFKVVEQLPEGKALEQIKTKGYADKYRAAGKPIHLVGVEFSREQRQIVGFDVETLSV</sequence>
<name>A0AAP9NP99_9GAMM</name>
<proteinExistence type="predicted"/>
<evidence type="ECO:0000313" key="2">
    <source>
        <dbReference type="EMBL" id="QKS25283.1"/>
    </source>
</evidence>
<gene>
    <name evidence="2" type="ORF">FX987_03079</name>
</gene>
<dbReference type="InterPro" id="IPR012547">
    <property type="entry name" value="PDDEXK_9"/>
</dbReference>
<dbReference type="PANTHER" id="PTHR34825:SF1">
    <property type="entry name" value="AAA-ATPASE-LIKE DOMAIN-CONTAINING PROTEIN"/>
    <property type="match status" value="1"/>
</dbReference>
<dbReference type="RefSeq" id="WP_022521969.1">
    <property type="nucleotide sequence ID" value="NZ_CP054580.1"/>
</dbReference>
<evidence type="ECO:0000313" key="3">
    <source>
        <dbReference type="Proteomes" id="UP000509761"/>
    </source>
</evidence>
<dbReference type="AlphaFoldDB" id="A0AAP9NP99"/>
<reference evidence="2 3" key="1">
    <citation type="submission" date="2019-12" db="EMBL/GenBank/DDBJ databases">
        <title>Genome sequencing and assembly of endphytes of Porphyra tenera.</title>
        <authorList>
            <person name="Park J.M."/>
            <person name="Shin R."/>
            <person name="Jo S.H."/>
        </authorList>
    </citation>
    <scope>NUCLEOTIDE SEQUENCE [LARGE SCALE GENOMIC DNA]</scope>
    <source>
        <strain evidence="2 3">GPM3</strain>
    </source>
</reference>
<keyword evidence="3" id="KW-1185">Reference proteome</keyword>
<feature type="domain" description="AAA-ATPase-like" evidence="1">
    <location>
        <begin position="14"/>
        <end position="211"/>
    </location>
</feature>
<dbReference type="Pfam" id="PF08011">
    <property type="entry name" value="PDDEXK_9"/>
    <property type="match status" value="1"/>
</dbReference>
<dbReference type="InterPro" id="IPR018631">
    <property type="entry name" value="AAA-ATPase-like_dom"/>
</dbReference>
<evidence type="ECO:0000259" key="1">
    <source>
        <dbReference type="Pfam" id="PF09820"/>
    </source>
</evidence>
<dbReference type="EMBL" id="CP054580">
    <property type="protein sequence ID" value="QKS25283.1"/>
    <property type="molecule type" value="Genomic_DNA"/>
</dbReference>
<dbReference type="Pfam" id="PF09820">
    <property type="entry name" value="AAA-ATPase_like"/>
    <property type="match status" value="1"/>
</dbReference>
<protein>
    <recommendedName>
        <fullName evidence="1">AAA-ATPase-like domain-containing protein</fullName>
    </recommendedName>
</protein>
<dbReference type="PANTHER" id="PTHR34825">
    <property type="entry name" value="CONSERVED PROTEIN, WITH A WEAK D-GALACTARATE DEHYDRATASE/ALTRONATE HYDROLASE DOMAIN"/>
    <property type="match status" value="1"/>
</dbReference>